<comment type="caution">
    <text evidence="1">The sequence shown here is derived from an EMBL/GenBank/DDBJ whole genome shotgun (WGS) entry which is preliminary data.</text>
</comment>
<keyword evidence="2" id="KW-1185">Reference proteome</keyword>
<protein>
    <submittedName>
        <fullName evidence="1">Uncharacterized protein</fullName>
    </submittedName>
</protein>
<evidence type="ECO:0000313" key="2">
    <source>
        <dbReference type="Proteomes" id="UP001140096"/>
    </source>
</evidence>
<accession>A0ACC1KVN7</accession>
<gene>
    <name evidence="1" type="ORF">H4S07_006382</name>
</gene>
<feature type="non-terminal residue" evidence="1">
    <location>
        <position position="328"/>
    </location>
</feature>
<sequence>DSLVPDMAYHDPETRHRLSEYPAYRLQRWEITLLYSPAFRAHLRRLRKQAERMARKTDEFRLCDQSRTDISQTGTGSRPVPFFSPQKVKPPVSLDNQEIKKKQLQINVGLLLGNNRRLAVPATPSSSSATASSSSSATTSSAGVMSGKSASPPIDEVGVDLDSLFARMLGFTEDLVEVPMCAASDAATGCKTSKLAGLASKGGIDESVLSDDSSDDGKKPRMEKRSASGSSGAITRKLGTGSGGKAGSLRKKKSKPVAPVASAGVLSALVSSSVSGLLEDITPETAEDAAEALCSALASDNAGGSSGIGMTAKYAPGLKSRKKTAPAS</sequence>
<dbReference type="EMBL" id="JANBUP010003745">
    <property type="protein sequence ID" value="KAJ2795828.1"/>
    <property type="molecule type" value="Genomic_DNA"/>
</dbReference>
<evidence type="ECO:0000313" key="1">
    <source>
        <dbReference type="EMBL" id="KAJ2795828.1"/>
    </source>
</evidence>
<reference evidence="1" key="1">
    <citation type="submission" date="2022-07" db="EMBL/GenBank/DDBJ databases">
        <title>Phylogenomic reconstructions and comparative analyses of Kickxellomycotina fungi.</title>
        <authorList>
            <person name="Reynolds N.K."/>
            <person name="Stajich J.E."/>
            <person name="Barry K."/>
            <person name="Grigoriev I.V."/>
            <person name="Crous P."/>
            <person name="Smith M.E."/>
        </authorList>
    </citation>
    <scope>NUCLEOTIDE SEQUENCE</scope>
    <source>
        <strain evidence="1">CBS 102833</strain>
    </source>
</reference>
<dbReference type="Proteomes" id="UP001140096">
    <property type="component" value="Unassembled WGS sequence"/>
</dbReference>
<name>A0ACC1KVN7_9FUNG</name>
<proteinExistence type="predicted"/>
<organism evidence="1 2">
    <name type="scientific">Coemansia furcata</name>
    <dbReference type="NCBI Taxonomy" id="417177"/>
    <lineage>
        <taxon>Eukaryota</taxon>
        <taxon>Fungi</taxon>
        <taxon>Fungi incertae sedis</taxon>
        <taxon>Zoopagomycota</taxon>
        <taxon>Kickxellomycotina</taxon>
        <taxon>Kickxellomycetes</taxon>
        <taxon>Kickxellales</taxon>
        <taxon>Kickxellaceae</taxon>
        <taxon>Coemansia</taxon>
    </lineage>
</organism>
<feature type="non-terminal residue" evidence="1">
    <location>
        <position position="1"/>
    </location>
</feature>